<feature type="non-terminal residue" evidence="2">
    <location>
        <position position="1"/>
    </location>
</feature>
<feature type="region of interest" description="Disordered" evidence="1">
    <location>
        <begin position="116"/>
        <end position="164"/>
    </location>
</feature>
<organism evidence="2">
    <name type="scientific">Tetraselmis sp. GSL018</name>
    <dbReference type="NCBI Taxonomy" id="582737"/>
    <lineage>
        <taxon>Eukaryota</taxon>
        <taxon>Viridiplantae</taxon>
        <taxon>Chlorophyta</taxon>
        <taxon>core chlorophytes</taxon>
        <taxon>Chlorodendrophyceae</taxon>
        <taxon>Chlorodendrales</taxon>
        <taxon>Chlorodendraceae</taxon>
        <taxon>Tetraselmis</taxon>
    </lineage>
</organism>
<gene>
    <name evidence="2" type="ORF">TSPGSL018_605</name>
</gene>
<sequence length="169" mass="18239">GRLTTVDEDGLEAFWATKIGGPSHGFDYETPCLLPLVCNARHKALLVFDNGYPHNAAGRAHLRVVHRASDRQPLLYLEPMNRGAPARRSTLRTGMRRIPLLPLCASHSLLVRSSPPLLGPGTASDNAEQSLAPSPSPLPSTDRCAPSCDAAGMAHSSGWNGGKEQWIQW</sequence>
<proteinExistence type="predicted"/>
<evidence type="ECO:0000256" key="1">
    <source>
        <dbReference type="SAM" id="MobiDB-lite"/>
    </source>
</evidence>
<dbReference type="AlphaFoldDB" id="A0A061SPH2"/>
<accession>A0A061SPH2</accession>
<protein>
    <submittedName>
        <fullName evidence="2">Uncharacterized protein</fullName>
    </submittedName>
</protein>
<evidence type="ECO:0000313" key="2">
    <source>
        <dbReference type="EMBL" id="JAC84591.1"/>
    </source>
</evidence>
<dbReference type="EMBL" id="GBEZ01000284">
    <property type="protein sequence ID" value="JAC84591.1"/>
    <property type="molecule type" value="Transcribed_RNA"/>
</dbReference>
<reference evidence="2" key="1">
    <citation type="submission" date="2014-05" db="EMBL/GenBank/DDBJ databases">
        <title>The transcriptome of the halophilic microalga Tetraselmis sp. GSL018 isolated from the Great Salt Lake, Utah.</title>
        <authorList>
            <person name="Jinkerson R.E."/>
            <person name="D'Adamo S."/>
            <person name="Posewitz M.C."/>
        </authorList>
    </citation>
    <scope>NUCLEOTIDE SEQUENCE</scope>
    <source>
        <strain evidence="2">GSL018</strain>
    </source>
</reference>
<name>A0A061SPH2_9CHLO</name>